<accession>A0ABM4B6S4</accession>
<evidence type="ECO:0000313" key="5">
    <source>
        <dbReference type="RefSeq" id="XP_065644563.1"/>
    </source>
</evidence>
<dbReference type="Proteomes" id="UP001652625">
    <property type="component" value="Chromosome 01"/>
</dbReference>
<keyword evidence="4" id="KW-1185">Reference proteome</keyword>
<sequence length="118" mass="13628">MLHSKMASHYSANQYENSFTAKRLQNYEIPRNHKKHPDARQGSTKFISDENGHLLPGVKRSKEFPWGNFKGTWDSGMDCRKTNHSKNLIQAKIPSVLKTKERTEKPDSIHDDRETCTS</sequence>
<dbReference type="PANTHER" id="PTHR34639:SF1">
    <property type="entry name" value="PROTEIN FLATTOP"/>
    <property type="match status" value="1"/>
</dbReference>
<dbReference type="PANTHER" id="PTHR34639">
    <property type="entry name" value="PROTEIN FLATTOP"/>
    <property type="match status" value="1"/>
</dbReference>
<proteinExistence type="inferred from homology"/>
<dbReference type="CDD" id="cd23705">
    <property type="entry name" value="Flattop"/>
    <property type="match status" value="1"/>
</dbReference>
<evidence type="ECO:0000256" key="3">
    <source>
        <dbReference type="SAM" id="MobiDB-lite"/>
    </source>
</evidence>
<gene>
    <name evidence="5" type="primary">LOC101238884</name>
</gene>
<evidence type="ECO:0000313" key="4">
    <source>
        <dbReference type="Proteomes" id="UP001652625"/>
    </source>
</evidence>
<evidence type="ECO:0000256" key="1">
    <source>
        <dbReference type="ARBA" id="ARBA00009887"/>
    </source>
</evidence>
<feature type="region of interest" description="Disordered" evidence="3">
    <location>
        <begin position="30"/>
        <end position="61"/>
    </location>
</feature>
<name>A0ABM4B6S4_HYDVU</name>
<dbReference type="InterPro" id="IPR038797">
    <property type="entry name" value="Fltp"/>
</dbReference>
<organism evidence="4 5">
    <name type="scientific">Hydra vulgaris</name>
    <name type="common">Hydra</name>
    <name type="synonym">Hydra attenuata</name>
    <dbReference type="NCBI Taxonomy" id="6087"/>
    <lineage>
        <taxon>Eukaryota</taxon>
        <taxon>Metazoa</taxon>
        <taxon>Cnidaria</taxon>
        <taxon>Hydrozoa</taxon>
        <taxon>Hydroidolina</taxon>
        <taxon>Anthoathecata</taxon>
        <taxon>Aplanulata</taxon>
        <taxon>Hydridae</taxon>
        <taxon>Hydra</taxon>
    </lineage>
</organism>
<dbReference type="RefSeq" id="XP_065644563.1">
    <property type="nucleotide sequence ID" value="XM_065788491.1"/>
</dbReference>
<feature type="region of interest" description="Disordered" evidence="3">
    <location>
        <begin position="97"/>
        <end position="118"/>
    </location>
</feature>
<dbReference type="GeneID" id="101238884"/>
<protein>
    <recommendedName>
        <fullName evidence="2">Cilia- and flagella-associated protein 126</fullName>
    </recommendedName>
</protein>
<feature type="compositionally biased region" description="Basic and acidic residues" evidence="3">
    <location>
        <begin position="98"/>
        <end position="118"/>
    </location>
</feature>
<dbReference type="Pfam" id="PF22611">
    <property type="entry name" value="CFAP126"/>
    <property type="match status" value="1"/>
</dbReference>
<comment type="similarity">
    <text evidence="1">Belongs to the Flattop family.</text>
</comment>
<reference evidence="5" key="2">
    <citation type="submission" date="2025-08" db="UniProtKB">
        <authorList>
            <consortium name="RefSeq"/>
        </authorList>
    </citation>
    <scope>IDENTIFICATION</scope>
</reference>
<reference evidence="4" key="1">
    <citation type="submission" date="2025-05" db="UniProtKB">
        <authorList>
            <consortium name="RefSeq"/>
        </authorList>
    </citation>
    <scope>NUCLEOTIDE SEQUENCE [LARGE SCALE GENOMIC DNA]</scope>
</reference>
<evidence type="ECO:0000256" key="2">
    <source>
        <dbReference type="ARBA" id="ARBA00033306"/>
    </source>
</evidence>